<keyword evidence="1" id="KW-1185">Reference proteome</keyword>
<name>A0A915N5D5_MELJA</name>
<evidence type="ECO:0000313" key="2">
    <source>
        <dbReference type="WBParaSite" id="scaffold8475_cov187.g13087"/>
    </source>
</evidence>
<organism evidence="1 2">
    <name type="scientific">Meloidogyne javanica</name>
    <name type="common">Root-knot nematode worm</name>
    <dbReference type="NCBI Taxonomy" id="6303"/>
    <lineage>
        <taxon>Eukaryota</taxon>
        <taxon>Metazoa</taxon>
        <taxon>Ecdysozoa</taxon>
        <taxon>Nematoda</taxon>
        <taxon>Chromadorea</taxon>
        <taxon>Rhabditida</taxon>
        <taxon>Tylenchina</taxon>
        <taxon>Tylenchomorpha</taxon>
        <taxon>Tylenchoidea</taxon>
        <taxon>Meloidogynidae</taxon>
        <taxon>Meloidogyninae</taxon>
        <taxon>Meloidogyne</taxon>
        <taxon>Meloidogyne incognita group</taxon>
    </lineage>
</organism>
<evidence type="ECO:0000313" key="1">
    <source>
        <dbReference type="Proteomes" id="UP000887561"/>
    </source>
</evidence>
<sequence>MDCFPLSKLSYSEIEVDDVPIYFQEYARLIELPDYFPEDLRLKIKENSLDIEGGFQKKLINAIENRDLFNYDERALIARELSAFNNLDKLKKLLGRINGDVHCTTRKRTG</sequence>
<dbReference type="Proteomes" id="UP000887561">
    <property type="component" value="Unplaced"/>
</dbReference>
<accession>A0A915N5D5</accession>
<proteinExistence type="predicted"/>
<dbReference type="AlphaFoldDB" id="A0A915N5D5"/>
<protein>
    <submittedName>
        <fullName evidence="2">Uncharacterized protein</fullName>
    </submittedName>
</protein>
<dbReference type="WBParaSite" id="scaffold8475_cov187.g13087">
    <property type="protein sequence ID" value="scaffold8475_cov187.g13087"/>
    <property type="gene ID" value="scaffold8475_cov187.g13087"/>
</dbReference>
<reference evidence="2" key="1">
    <citation type="submission" date="2022-11" db="UniProtKB">
        <authorList>
            <consortium name="WormBaseParasite"/>
        </authorList>
    </citation>
    <scope>IDENTIFICATION</scope>
</reference>